<evidence type="ECO:0000313" key="3">
    <source>
        <dbReference type="Proteomes" id="UP000324800"/>
    </source>
</evidence>
<evidence type="ECO:0000256" key="1">
    <source>
        <dbReference type="SAM" id="Coils"/>
    </source>
</evidence>
<accession>A0A5J4VEP2</accession>
<name>A0A5J4VEP2_9EUKA</name>
<dbReference type="Proteomes" id="UP000324800">
    <property type="component" value="Unassembled WGS sequence"/>
</dbReference>
<gene>
    <name evidence="2" type="ORF">EZS28_023402</name>
</gene>
<proteinExistence type="predicted"/>
<sequence length="100" mass="11983">MIVQQTRLVEQREKRLTDTKKQIENEKAALKRKEDDSYLQKKQKERDVEILKLNIEGCLFMTLKMTLTLTIVYMQLMNLLEFKLRDELDDKTKVIPQLVI</sequence>
<evidence type="ECO:0000313" key="2">
    <source>
        <dbReference type="EMBL" id="KAA6381070.1"/>
    </source>
</evidence>
<dbReference type="AlphaFoldDB" id="A0A5J4VEP2"/>
<protein>
    <submittedName>
        <fullName evidence="2">Uncharacterized protein</fullName>
    </submittedName>
</protein>
<feature type="coiled-coil region" evidence="1">
    <location>
        <begin position="9"/>
        <end position="36"/>
    </location>
</feature>
<organism evidence="2 3">
    <name type="scientific">Streblomastix strix</name>
    <dbReference type="NCBI Taxonomy" id="222440"/>
    <lineage>
        <taxon>Eukaryota</taxon>
        <taxon>Metamonada</taxon>
        <taxon>Preaxostyla</taxon>
        <taxon>Oxymonadida</taxon>
        <taxon>Streblomastigidae</taxon>
        <taxon>Streblomastix</taxon>
    </lineage>
</organism>
<reference evidence="2 3" key="1">
    <citation type="submission" date="2019-03" db="EMBL/GenBank/DDBJ databases">
        <title>Single cell metagenomics reveals metabolic interactions within the superorganism composed of flagellate Streblomastix strix and complex community of Bacteroidetes bacteria on its surface.</title>
        <authorList>
            <person name="Treitli S.C."/>
            <person name="Kolisko M."/>
            <person name="Husnik F."/>
            <person name="Keeling P."/>
            <person name="Hampl V."/>
        </authorList>
    </citation>
    <scope>NUCLEOTIDE SEQUENCE [LARGE SCALE GENOMIC DNA]</scope>
    <source>
        <strain evidence="2">ST1C</strain>
    </source>
</reference>
<keyword evidence="1" id="KW-0175">Coiled coil</keyword>
<comment type="caution">
    <text evidence="2">The sequence shown here is derived from an EMBL/GenBank/DDBJ whole genome shotgun (WGS) entry which is preliminary data.</text>
</comment>
<dbReference type="EMBL" id="SNRW01007542">
    <property type="protein sequence ID" value="KAA6381070.1"/>
    <property type="molecule type" value="Genomic_DNA"/>
</dbReference>